<proteinExistence type="predicted"/>
<gene>
    <name evidence="3" type="ORF">GTW51_22295</name>
</gene>
<accession>A0A6L9MNF8</accession>
<dbReference type="InterPro" id="IPR050407">
    <property type="entry name" value="Geranylgeranyl_reductase"/>
</dbReference>
<organism evidence="3 4">
    <name type="scientific">Aurantimonas aggregata</name>
    <dbReference type="NCBI Taxonomy" id="2047720"/>
    <lineage>
        <taxon>Bacteria</taxon>
        <taxon>Pseudomonadati</taxon>
        <taxon>Pseudomonadota</taxon>
        <taxon>Alphaproteobacteria</taxon>
        <taxon>Hyphomicrobiales</taxon>
        <taxon>Aurantimonadaceae</taxon>
        <taxon>Aurantimonas</taxon>
    </lineage>
</organism>
<protein>
    <submittedName>
        <fullName evidence="3">NAD-binding protein</fullName>
    </submittedName>
</protein>
<dbReference type="RefSeq" id="WP_163046232.1">
    <property type="nucleotide sequence ID" value="NZ_JAAAMJ010000041.1"/>
</dbReference>
<dbReference type="AlphaFoldDB" id="A0A6L9MNF8"/>
<keyword evidence="1" id="KW-0812">Transmembrane</keyword>
<reference evidence="3 4" key="1">
    <citation type="submission" date="2020-01" db="EMBL/GenBank/DDBJ databases">
        <title>Genomes of bacteria type strains.</title>
        <authorList>
            <person name="Chen J."/>
            <person name="Zhu S."/>
            <person name="Chen J."/>
        </authorList>
    </citation>
    <scope>NUCLEOTIDE SEQUENCE [LARGE SCALE GENOMIC DNA]</scope>
    <source>
        <strain evidence="3 4">KCTC 52919</strain>
    </source>
</reference>
<dbReference type="Proteomes" id="UP000476332">
    <property type="component" value="Unassembled WGS sequence"/>
</dbReference>
<dbReference type="PANTHER" id="PTHR42685:SF22">
    <property type="entry name" value="CONDITIONED MEDIUM FACTOR RECEPTOR 1"/>
    <property type="match status" value="1"/>
</dbReference>
<sequence>MTRIRDAVVIGGGLAGPALAQMLAGAGRDVTLVERESGPHDKVCGEFLSHEAVFYLRRLGLDPEDLGAVAIDAVGLAARRDMIVSPLPFPAFSLSRRRLDEALIQRAGNAGAEIIRGSSVNALAENGGLWTARLANGQELRGRDIFIATGKHDLRGWKRPPGSQNDLIGLKLHYRLNAEQTGEIARRVELVLFPGGYGGLEPIECGCANLCLLVRKDRFAEAGNSWEVLLSEIGRDCPHLARRLEDATAVQERPVAISSIPYGFVRQTAAKCWHLGDQSAVIPSFAGEGMSIALHSAHLAARCALAGGSANHFQQRLASDVGSQVRRATLLSRLLVHGWVQSVVVGGLSVLPSILAAVASNTRIPTTSMRREASI</sequence>
<evidence type="ECO:0000313" key="3">
    <source>
        <dbReference type="EMBL" id="NDV89387.1"/>
    </source>
</evidence>
<feature type="domain" description="FAD-binding" evidence="2">
    <location>
        <begin position="6"/>
        <end position="137"/>
    </location>
</feature>
<keyword evidence="4" id="KW-1185">Reference proteome</keyword>
<dbReference type="SUPFAM" id="SSF51905">
    <property type="entry name" value="FAD/NAD(P)-binding domain"/>
    <property type="match status" value="1"/>
</dbReference>
<evidence type="ECO:0000259" key="2">
    <source>
        <dbReference type="Pfam" id="PF01494"/>
    </source>
</evidence>
<dbReference type="EMBL" id="JAAAMJ010000041">
    <property type="protein sequence ID" value="NDV89387.1"/>
    <property type="molecule type" value="Genomic_DNA"/>
</dbReference>
<dbReference type="Pfam" id="PF01494">
    <property type="entry name" value="FAD_binding_3"/>
    <property type="match status" value="1"/>
</dbReference>
<evidence type="ECO:0000256" key="1">
    <source>
        <dbReference type="SAM" id="Phobius"/>
    </source>
</evidence>
<feature type="transmembrane region" description="Helical" evidence="1">
    <location>
        <begin position="339"/>
        <end position="361"/>
    </location>
</feature>
<keyword evidence="1" id="KW-0472">Membrane</keyword>
<dbReference type="PANTHER" id="PTHR42685">
    <property type="entry name" value="GERANYLGERANYL DIPHOSPHATE REDUCTASE"/>
    <property type="match status" value="1"/>
</dbReference>
<dbReference type="GO" id="GO:0071949">
    <property type="term" value="F:FAD binding"/>
    <property type="evidence" value="ECO:0007669"/>
    <property type="project" value="InterPro"/>
</dbReference>
<name>A0A6L9MNF8_9HYPH</name>
<dbReference type="InterPro" id="IPR002938">
    <property type="entry name" value="FAD-bd"/>
</dbReference>
<dbReference type="Gene3D" id="3.50.50.60">
    <property type="entry name" value="FAD/NAD(P)-binding domain"/>
    <property type="match status" value="1"/>
</dbReference>
<evidence type="ECO:0000313" key="4">
    <source>
        <dbReference type="Proteomes" id="UP000476332"/>
    </source>
</evidence>
<dbReference type="InterPro" id="IPR036188">
    <property type="entry name" value="FAD/NAD-bd_sf"/>
</dbReference>
<comment type="caution">
    <text evidence="3">The sequence shown here is derived from an EMBL/GenBank/DDBJ whole genome shotgun (WGS) entry which is preliminary data.</text>
</comment>
<keyword evidence="1" id="KW-1133">Transmembrane helix</keyword>